<sequence>MAVASGRTECAQGRGLQAAACKRRYSNGSKTENRVSKVSGTRNRAINVAAPVTKRPGSSLSRAPKRVCFTGEIPSAHCGIISGSGAGCSELEDPSCGVSSGFESSVQSNRIGVFPYSSAAEDSCVNYIDSSNGQEPRSAKGRVRLYRVRSFLTATAGCNSAGKSSSNVNGCRGPQNGSSFCPALRPACASAPGISSVLHPGPSESQPGRQSCRVTWVPVAALARALRGGRRPPEAPSLRAVEVGAEEAGRRQGRLEERTERLWRRLQAVQGKQLERHVAQQLRGLGGGGAALPLKHGALAPGTGEVARLAQSCTAALRTVESALDSDATASSSSGGESESEEIGERGGSVGPAPHTPHTLQESAKWHWLEQRAELGSRWAWLQARVSDLEYRIRTQTELYTQLRHSKVFQIINVSGSSNKAPFQDSFAFKRARLQEEVLAACPCPLDRSVTAARARPLPRHRRPRLVRLEGAPPLGSKTVHFRCCCEPPSGCVLCGGRPQLAESDLGWGSVCERQATLDPCLHPVLSLPSGESNRSTCSCTAKLMRACAAVCVLLCALYYSTLKSFFQAGELQPSRRRRGESSFDINNMVMPLGLGGGARVQRLQYKEILTPRCCVCIRLPALSEPRVWTLQVEDLSDASFLSRHSASEDKERSRWGTWARRASQRRGRFSSRAESKVIPQPTGPVLPPLSPERSPGGQTEQPETCPPSPPEGEDTSCPLAEDEELVRMGGGGAGHCAVIL</sequence>
<dbReference type="PANTHER" id="PTHR22443">
    <property type="entry name" value="NON-SPECIFIC LETHAL 1, ISOFORM M"/>
    <property type="match status" value="1"/>
</dbReference>
<feature type="domain" description="PEHE" evidence="2">
    <location>
        <begin position="608"/>
        <end position="731"/>
    </location>
</feature>
<accession>A0A8J7TB08</accession>
<dbReference type="Pfam" id="PF15275">
    <property type="entry name" value="PEHE"/>
    <property type="match status" value="1"/>
</dbReference>
<name>A0A8J7TB08_ATRSP</name>
<proteinExistence type="predicted"/>
<dbReference type="Proteomes" id="UP000736164">
    <property type="component" value="Unassembled WGS sequence"/>
</dbReference>
<evidence type="ECO:0000259" key="2">
    <source>
        <dbReference type="PROSITE" id="PS52052"/>
    </source>
</evidence>
<dbReference type="PROSITE" id="PS52052">
    <property type="entry name" value="PEHE"/>
    <property type="match status" value="1"/>
</dbReference>
<dbReference type="EMBL" id="JAAWVO010034357">
    <property type="protein sequence ID" value="MBN3317273.1"/>
    <property type="molecule type" value="Genomic_DNA"/>
</dbReference>
<dbReference type="GO" id="GO:0035035">
    <property type="term" value="F:histone acetyltransferase binding"/>
    <property type="evidence" value="ECO:0007669"/>
    <property type="project" value="TreeGrafter"/>
</dbReference>
<organism evidence="3 4">
    <name type="scientific">Atractosteus spatula</name>
    <name type="common">Alligator gar</name>
    <name type="synonym">Lepisosteus spatula</name>
    <dbReference type="NCBI Taxonomy" id="7917"/>
    <lineage>
        <taxon>Eukaryota</taxon>
        <taxon>Metazoa</taxon>
        <taxon>Chordata</taxon>
        <taxon>Craniata</taxon>
        <taxon>Vertebrata</taxon>
        <taxon>Euteleostomi</taxon>
        <taxon>Actinopterygii</taxon>
        <taxon>Neopterygii</taxon>
        <taxon>Holostei</taxon>
        <taxon>Semionotiformes</taxon>
        <taxon>Lepisosteidae</taxon>
        <taxon>Atractosteus</taxon>
    </lineage>
</organism>
<dbReference type="InterPro" id="IPR026180">
    <property type="entry name" value="NSL1"/>
</dbReference>
<protein>
    <submittedName>
        <fullName evidence="3">KANL1 protein</fullName>
    </submittedName>
</protein>
<feature type="non-terminal residue" evidence="3">
    <location>
        <position position="1"/>
    </location>
</feature>
<dbReference type="PANTHER" id="PTHR22443:SF14">
    <property type="entry name" value="KAT8 REGULATORY NSL COMPLEX SUBUNIT 1"/>
    <property type="match status" value="1"/>
</dbReference>
<feature type="compositionally biased region" description="Pro residues" evidence="1">
    <location>
        <begin position="682"/>
        <end position="691"/>
    </location>
</feature>
<evidence type="ECO:0000313" key="4">
    <source>
        <dbReference type="Proteomes" id="UP000736164"/>
    </source>
</evidence>
<evidence type="ECO:0000313" key="3">
    <source>
        <dbReference type="EMBL" id="MBN3317273.1"/>
    </source>
</evidence>
<dbReference type="SMART" id="SM01300">
    <property type="entry name" value="PEHE"/>
    <property type="match status" value="1"/>
</dbReference>
<evidence type="ECO:0000256" key="1">
    <source>
        <dbReference type="SAM" id="MobiDB-lite"/>
    </source>
</evidence>
<dbReference type="InterPro" id="IPR029332">
    <property type="entry name" value="PEHE_dom"/>
</dbReference>
<comment type="caution">
    <text evidence="3">The sequence shown here is derived from an EMBL/GenBank/DDBJ whole genome shotgun (WGS) entry which is preliminary data.</text>
</comment>
<dbReference type="GO" id="GO:0044545">
    <property type="term" value="C:NSL complex"/>
    <property type="evidence" value="ECO:0007669"/>
    <property type="project" value="TreeGrafter"/>
</dbReference>
<feature type="region of interest" description="Disordered" evidence="1">
    <location>
        <begin position="667"/>
        <end position="721"/>
    </location>
</feature>
<dbReference type="AlphaFoldDB" id="A0A8J7TB08"/>
<reference evidence="3" key="1">
    <citation type="journal article" date="2021" name="Cell">
        <title>Tracing the genetic footprints of vertebrate landing in non-teleost ray-finned fishes.</title>
        <authorList>
            <person name="Bi X."/>
            <person name="Wang K."/>
            <person name="Yang L."/>
            <person name="Pan H."/>
            <person name="Jiang H."/>
            <person name="Wei Q."/>
            <person name="Fang M."/>
            <person name="Yu H."/>
            <person name="Zhu C."/>
            <person name="Cai Y."/>
            <person name="He Y."/>
            <person name="Gan X."/>
            <person name="Zeng H."/>
            <person name="Yu D."/>
            <person name="Zhu Y."/>
            <person name="Jiang H."/>
            <person name="Qiu Q."/>
            <person name="Yang H."/>
            <person name="Zhang Y.E."/>
            <person name="Wang W."/>
            <person name="Zhu M."/>
            <person name="He S."/>
            <person name="Zhang G."/>
        </authorList>
    </citation>
    <scope>NUCLEOTIDE SEQUENCE</scope>
    <source>
        <strain evidence="3">Allg_001</strain>
    </source>
</reference>
<gene>
    <name evidence="3" type="primary">Kansl1_1</name>
    <name evidence="3" type="ORF">GTO95_0014396</name>
</gene>
<feature type="region of interest" description="Disordered" evidence="1">
    <location>
        <begin position="324"/>
        <end position="358"/>
    </location>
</feature>
<feature type="non-terminal residue" evidence="3">
    <location>
        <position position="741"/>
    </location>
</feature>
<keyword evidence="4" id="KW-1185">Reference proteome</keyword>